<evidence type="ECO:0000313" key="1">
    <source>
        <dbReference type="EMBL" id="KAI8555578.1"/>
    </source>
</evidence>
<organism evidence="1 2">
    <name type="scientific">Rhododendron molle</name>
    <name type="common">Chinese azalea</name>
    <name type="synonym">Azalea mollis</name>
    <dbReference type="NCBI Taxonomy" id="49168"/>
    <lineage>
        <taxon>Eukaryota</taxon>
        <taxon>Viridiplantae</taxon>
        <taxon>Streptophyta</taxon>
        <taxon>Embryophyta</taxon>
        <taxon>Tracheophyta</taxon>
        <taxon>Spermatophyta</taxon>
        <taxon>Magnoliopsida</taxon>
        <taxon>eudicotyledons</taxon>
        <taxon>Gunneridae</taxon>
        <taxon>Pentapetalae</taxon>
        <taxon>asterids</taxon>
        <taxon>Ericales</taxon>
        <taxon>Ericaceae</taxon>
        <taxon>Ericoideae</taxon>
        <taxon>Rhodoreae</taxon>
        <taxon>Rhododendron</taxon>
    </lineage>
</organism>
<dbReference type="Proteomes" id="UP001062846">
    <property type="component" value="Chromosome 5"/>
</dbReference>
<sequence length="247" mass="27217">MAARAWRLRFFCRKSTGFELGPLTVHKLSLILLITYLEKAAPMAARAWRLRFFCRRSTGFELGPLTVHKLSLILLITSSEKVAPMVARAWRLRFFCRRSTGFELGPLTVHLLPWLLRSAHVEMMHAVVEMGLEGEVGCQGKGIRLEEGESPIHTPSGGLTQGATAIIVSPKPGTMPLSLPQDAEAIFCVLRYRGALWIEDACGLVAKVKKKVSTIGGDMSYIRAHMSPMTGPGSVTSTCQLNTLHVF</sequence>
<name>A0ACC0NSX0_RHOML</name>
<proteinExistence type="predicted"/>
<dbReference type="EMBL" id="CM046392">
    <property type="protein sequence ID" value="KAI8555578.1"/>
    <property type="molecule type" value="Genomic_DNA"/>
</dbReference>
<reference evidence="1" key="1">
    <citation type="submission" date="2022-02" db="EMBL/GenBank/DDBJ databases">
        <title>Plant Genome Project.</title>
        <authorList>
            <person name="Zhang R.-G."/>
        </authorList>
    </citation>
    <scope>NUCLEOTIDE SEQUENCE</scope>
    <source>
        <strain evidence="1">AT1</strain>
    </source>
</reference>
<protein>
    <submittedName>
        <fullName evidence="1">Uncharacterized protein</fullName>
    </submittedName>
</protein>
<evidence type="ECO:0000313" key="2">
    <source>
        <dbReference type="Proteomes" id="UP001062846"/>
    </source>
</evidence>
<keyword evidence="2" id="KW-1185">Reference proteome</keyword>
<accession>A0ACC0NSX0</accession>
<comment type="caution">
    <text evidence="1">The sequence shown here is derived from an EMBL/GenBank/DDBJ whole genome shotgun (WGS) entry which is preliminary data.</text>
</comment>
<gene>
    <name evidence="1" type="ORF">RHMOL_Rhmol05G0183300</name>
</gene>